<feature type="domain" description="Zn(2)-C6 fungal-type" evidence="8">
    <location>
        <begin position="57"/>
        <end position="87"/>
    </location>
</feature>
<dbReference type="RefSeq" id="XP_024406690.1">
    <property type="nucleotide sequence ID" value="XM_024548475.1"/>
</dbReference>
<keyword evidence="6" id="KW-0863">Zinc-finger</keyword>
<dbReference type="GO" id="GO:0000981">
    <property type="term" value="F:DNA-binding transcription factor activity, RNA polymerase II-specific"/>
    <property type="evidence" value="ECO:0007669"/>
    <property type="project" value="InterPro"/>
</dbReference>
<evidence type="ECO:0000256" key="6">
    <source>
        <dbReference type="PROSITE-ProRule" id="PRU00042"/>
    </source>
</evidence>
<evidence type="ECO:0000256" key="4">
    <source>
        <dbReference type="ARBA" id="ARBA00023163"/>
    </source>
</evidence>
<dbReference type="SUPFAM" id="SSF57701">
    <property type="entry name" value="Zn2/Cys6 DNA-binding domain"/>
    <property type="match status" value="1"/>
</dbReference>
<proteinExistence type="predicted"/>
<evidence type="ECO:0000313" key="10">
    <source>
        <dbReference type="EMBL" id="PON30662.1"/>
    </source>
</evidence>
<evidence type="ECO:0008006" key="12">
    <source>
        <dbReference type="Google" id="ProtNLM"/>
    </source>
</evidence>
<keyword evidence="4" id="KW-0804">Transcription</keyword>
<feature type="region of interest" description="Disordered" evidence="7">
    <location>
        <begin position="160"/>
        <end position="218"/>
    </location>
</feature>
<keyword evidence="2" id="KW-0862">Zinc</keyword>
<feature type="compositionally biased region" description="Polar residues" evidence="7">
    <location>
        <begin position="160"/>
        <end position="171"/>
    </location>
</feature>
<dbReference type="PANTHER" id="PTHR47660">
    <property type="entry name" value="TRANSCRIPTION FACTOR WITH C2H2 AND ZN(2)-CYS(6) DNA BINDING DOMAIN (EUROFUNG)-RELATED-RELATED"/>
    <property type="match status" value="1"/>
</dbReference>
<dbReference type="InterPro" id="IPR013087">
    <property type="entry name" value="Znf_C2H2_type"/>
</dbReference>
<dbReference type="InterPro" id="IPR001138">
    <property type="entry name" value="Zn2Cys6_DnaBD"/>
</dbReference>
<dbReference type="EMBL" id="JPDN02000001">
    <property type="protein sequence ID" value="PON30662.1"/>
    <property type="molecule type" value="Genomic_DNA"/>
</dbReference>
<dbReference type="PANTHER" id="PTHR47660:SF3">
    <property type="entry name" value="FINGER DOMAIN PROTEIN, PUTATIVE (AFU_ORTHOLOGUE AFUA_4G03310)-RELATED"/>
    <property type="match status" value="1"/>
</dbReference>
<evidence type="ECO:0000259" key="8">
    <source>
        <dbReference type="PROSITE" id="PS50048"/>
    </source>
</evidence>
<protein>
    <recommendedName>
        <fullName evidence="12">Zn(2)-C6 fungal-type domain-containing protein</fullName>
    </recommendedName>
</protein>
<organism evidence="10 11">
    <name type="scientific">Trichoderma gamsii</name>
    <dbReference type="NCBI Taxonomy" id="398673"/>
    <lineage>
        <taxon>Eukaryota</taxon>
        <taxon>Fungi</taxon>
        <taxon>Dikarya</taxon>
        <taxon>Ascomycota</taxon>
        <taxon>Pezizomycotina</taxon>
        <taxon>Sordariomycetes</taxon>
        <taxon>Hypocreomycetidae</taxon>
        <taxon>Hypocreales</taxon>
        <taxon>Hypocreaceae</taxon>
        <taxon>Trichoderma</taxon>
    </lineage>
</organism>
<dbReference type="GeneID" id="29984730"/>
<evidence type="ECO:0000256" key="7">
    <source>
        <dbReference type="SAM" id="MobiDB-lite"/>
    </source>
</evidence>
<keyword evidence="3" id="KW-0805">Transcription regulation</keyword>
<evidence type="ECO:0000256" key="2">
    <source>
        <dbReference type="ARBA" id="ARBA00022833"/>
    </source>
</evidence>
<dbReference type="STRING" id="398673.A0A2P5A295"/>
<dbReference type="PROSITE" id="PS50048">
    <property type="entry name" value="ZN2_CY6_FUNGAL_2"/>
    <property type="match status" value="1"/>
</dbReference>
<feature type="compositionally biased region" description="Low complexity" evidence="7">
    <location>
        <begin position="181"/>
        <end position="190"/>
    </location>
</feature>
<dbReference type="SMART" id="SM00066">
    <property type="entry name" value="GAL4"/>
    <property type="match status" value="1"/>
</dbReference>
<dbReference type="Pfam" id="PF00172">
    <property type="entry name" value="Zn_clus"/>
    <property type="match status" value="1"/>
</dbReference>
<dbReference type="GO" id="GO:0008270">
    <property type="term" value="F:zinc ion binding"/>
    <property type="evidence" value="ECO:0007669"/>
    <property type="project" value="UniProtKB-KW"/>
</dbReference>
<keyword evidence="1" id="KW-0479">Metal-binding</keyword>
<feature type="domain" description="C2H2-type" evidence="9">
    <location>
        <begin position="23"/>
        <end position="50"/>
    </location>
</feature>
<name>A0A2P5A295_9HYPO</name>
<feature type="compositionally biased region" description="Low complexity" evidence="7">
    <location>
        <begin position="204"/>
        <end position="218"/>
    </location>
</feature>
<comment type="caution">
    <text evidence="10">The sequence shown here is derived from an EMBL/GenBank/DDBJ whole genome shotgun (WGS) entry which is preliminary data.</text>
</comment>
<reference evidence="10 11" key="1">
    <citation type="journal article" date="2016" name="Genome Announc.">
        <title>Draft Whole-Genome Sequence of Trichoderma gamsii T6085, a Promising Biocontrol Agent of Fusarium Head Blight on Wheat.</title>
        <authorList>
            <person name="Baroncelli R."/>
            <person name="Zapparata A."/>
            <person name="Piaggeschi G."/>
            <person name="Sarrocco S."/>
            <person name="Vannacci G."/>
        </authorList>
    </citation>
    <scope>NUCLEOTIDE SEQUENCE [LARGE SCALE GENOMIC DNA]</scope>
    <source>
        <strain evidence="10 11">T6085</strain>
    </source>
</reference>
<gene>
    <name evidence="10" type="ORF">TGAM01_v200082</name>
</gene>
<evidence type="ECO:0000256" key="3">
    <source>
        <dbReference type="ARBA" id="ARBA00023015"/>
    </source>
</evidence>
<dbReference type="Gene3D" id="4.10.240.10">
    <property type="entry name" value="Zn(2)-C6 fungal-type DNA-binding domain"/>
    <property type="match status" value="1"/>
</dbReference>
<dbReference type="InterPro" id="IPR036864">
    <property type="entry name" value="Zn2-C6_fun-type_DNA-bd_sf"/>
</dbReference>
<evidence type="ECO:0000259" key="9">
    <source>
        <dbReference type="PROSITE" id="PS50157"/>
    </source>
</evidence>
<keyword evidence="5" id="KW-0539">Nucleus</keyword>
<evidence type="ECO:0000256" key="1">
    <source>
        <dbReference type="ARBA" id="ARBA00022723"/>
    </source>
</evidence>
<dbReference type="AlphaFoldDB" id="A0A2P5A295"/>
<evidence type="ECO:0000256" key="5">
    <source>
        <dbReference type="ARBA" id="ARBA00023242"/>
    </source>
</evidence>
<dbReference type="CDD" id="cd00067">
    <property type="entry name" value="GAL4"/>
    <property type="match status" value="1"/>
</dbReference>
<sequence length="516" mass="57205">MLQTMDMISLPALDNNSAVEAILTCERCLKSYRRRDLLMRHRRRCQGPKKVVNRRKACDACVQAKAKCCYTQPTCSRCSKRGTPCIYATAPAASTSDHSEQRSEAADILNPNLQSSSSRTGSLTPSSQPFDLELGTWDFSPSSYPLEAFDMTLADLPNSSLMPRQNATETGLSVHGSPEFSSSSQALSQSPMPMRIPVPTPLVSSSSNSTRSSAKSPSSSAVFGAVHILSEYASLLTKDDFSSPILHQSLYSQYSSANPDMTILPLTSMAICCASSISLSSEKGFFRRAMDAARERLIGSFPSYQCMQQWDALHSMLIFVLLDMREIIGDESEGWKLTPPVKGLGSPFLLKMTESYLRSYPEIRNHDINVFSDPISSPCSAATSQWARWRITETARRTFFFTNMVNFYSNLDHKTGKLSPYYEALNDDLILNMPLPCNHAAWLARDEKRWSFAMKSHSPDFNHAGNGVLSSESCLNSVLSKFSKEDLQAEIGSQIGFGDSDDLRRFIILSASKQFT</sequence>
<dbReference type="Proteomes" id="UP000054821">
    <property type="component" value="Unassembled WGS sequence"/>
</dbReference>
<keyword evidence="11" id="KW-1185">Reference proteome</keyword>
<evidence type="ECO:0000313" key="11">
    <source>
        <dbReference type="Proteomes" id="UP000054821"/>
    </source>
</evidence>
<dbReference type="PROSITE" id="PS50157">
    <property type="entry name" value="ZINC_FINGER_C2H2_2"/>
    <property type="match status" value="1"/>
</dbReference>
<accession>A0A2P5A295</accession>